<dbReference type="RefSeq" id="WP_226747492.1">
    <property type="nucleotide sequence ID" value="NZ_JAJATZ010000002.1"/>
</dbReference>
<comment type="caution">
    <text evidence="6">The sequence shown here is derived from an EMBL/GenBank/DDBJ whole genome shotgun (WGS) entry which is preliminary data.</text>
</comment>
<dbReference type="PANTHER" id="PTHR30417:SF1">
    <property type="entry name" value="N-ACETYLMURAMOYL-L-ALANINE AMIDASE AMID"/>
    <property type="match status" value="1"/>
</dbReference>
<evidence type="ECO:0000313" key="6">
    <source>
        <dbReference type="EMBL" id="MCB5198578.1"/>
    </source>
</evidence>
<accession>A0ABS8BS83</accession>
<dbReference type="EMBL" id="JAJATZ010000002">
    <property type="protein sequence ID" value="MCB5198578.1"/>
    <property type="molecule type" value="Genomic_DNA"/>
</dbReference>
<protein>
    <recommendedName>
        <fullName evidence="2">N-acetylmuramoyl-L-alanine amidase</fullName>
        <ecNumber evidence="2">3.5.1.28</ecNumber>
    </recommendedName>
</protein>
<dbReference type="GO" id="GO:0008745">
    <property type="term" value="F:N-acetylmuramoyl-L-alanine amidase activity"/>
    <property type="evidence" value="ECO:0007669"/>
    <property type="project" value="UniProtKB-EC"/>
</dbReference>
<keyword evidence="7" id="KW-1185">Reference proteome</keyword>
<dbReference type="CDD" id="cd06583">
    <property type="entry name" value="PGRP"/>
    <property type="match status" value="1"/>
</dbReference>
<dbReference type="Pfam" id="PF01510">
    <property type="entry name" value="Amidase_2"/>
    <property type="match status" value="1"/>
</dbReference>
<dbReference type="SMART" id="SM00644">
    <property type="entry name" value="Ami_2"/>
    <property type="match status" value="1"/>
</dbReference>
<evidence type="ECO:0000259" key="5">
    <source>
        <dbReference type="SMART" id="SM00644"/>
    </source>
</evidence>
<name>A0ABS8BS83_9RHOB</name>
<organism evidence="6 7">
    <name type="scientific">Loktanella gaetbuli</name>
    <dbReference type="NCBI Taxonomy" id="2881335"/>
    <lineage>
        <taxon>Bacteria</taxon>
        <taxon>Pseudomonadati</taxon>
        <taxon>Pseudomonadota</taxon>
        <taxon>Alphaproteobacteria</taxon>
        <taxon>Rhodobacterales</taxon>
        <taxon>Roseobacteraceae</taxon>
        <taxon>Loktanella</taxon>
    </lineage>
</organism>
<sequence length="287" mass="31709">MKLSRHKITTATWQAAKHFGGTIEPSLIVLHDTASRLDEGSAATYLANNGAKVSVHFVVERDGSLIQQVATNRRANHAGRSDYHGQTGCNGFSIGIEIVNPGRMTAAGHGFARSWFKETFNVETFHIHEVTTDEHGHGWWMDYTPEQIATVTALCTALFAGIPTLTDIRTHWYVSPGRKTDTNPLFPLEAIRAKVLGRDDPADLAAEEQSSRRQGQQLVQIATRGSRLNMRRWPSFNPNVIAAIPDGTAVPVIREGIFAGRPWMRVLWGGQEGWIVADYTAELTKPT</sequence>
<keyword evidence="3 6" id="KW-0378">Hydrolase</keyword>
<evidence type="ECO:0000256" key="3">
    <source>
        <dbReference type="ARBA" id="ARBA00022801"/>
    </source>
</evidence>
<evidence type="ECO:0000313" key="7">
    <source>
        <dbReference type="Proteomes" id="UP001138961"/>
    </source>
</evidence>
<evidence type="ECO:0000256" key="1">
    <source>
        <dbReference type="ARBA" id="ARBA00001561"/>
    </source>
</evidence>
<gene>
    <name evidence="6" type="ORF">LGQ03_04945</name>
</gene>
<feature type="domain" description="N-acetylmuramoyl-L-alanine amidase" evidence="5">
    <location>
        <begin position="16"/>
        <end position="185"/>
    </location>
</feature>
<dbReference type="InterPro" id="IPR051206">
    <property type="entry name" value="NAMLAA_amidase_2"/>
</dbReference>
<dbReference type="PANTHER" id="PTHR30417">
    <property type="entry name" value="N-ACETYLMURAMOYL-L-ALANINE AMIDASE AMID"/>
    <property type="match status" value="1"/>
</dbReference>
<keyword evidence="4" id="KW-0961">Cell wall biogenesis/degradation</keyword>
<dbReference type="Gene3D" id="3.40.80.10">
    <property type="entry name" value="Peptidoglycan recognition protein-like"/>
    <property type="match status" value="1"/>
</dbReference>
<evidence type="ECO:0000256" key="2">
    <source>
        <dbReference type="ARBA" id="ARBA00011901"/>
    </source>
</evidence>
<dbReference type="Proteomes" id="UP001138961">
    <property type="component" value="Unassembled WGS sequence"/>
</dbReference>
<proteinExistence type="predicted"/>
<evidence type="ECO:0000256" key="4">
    <source>
        <dbReference type="ARBA" id="ARBA00023316"/>
    </source>
</evidence>
<dbReference type="EC" id="3.5.1.28" evidence="2"/>
<dbReference type="SUPFAM" id="SSF55846">
    <property type="entry name" value="N-acetylmuramoyl-L-alanine amidase-like"/>
    <property type="match status" value="1"/>
</dbReference>
<dbReference type="InterPro" id="IPR002502">
    <property type="entry name" value="Amidase_domain"/>
</dbReference>
<comment type="catalytic activity">
    <reaction evidence="1">
        <text>Hydrolyzes the link between N-acetylmuramoyl residues and L-amino acid residues in certain cell-wall glycopeptides.</text>
        <dbReference type="EC" id="3.5.1.28"/>
    </reaction>
</comment>
<dbReference type="Gene3D" id="2.30.30.40">
    <property type="entry name" value="SH3 Domains"/>
    <property type="match status" value="1"/>
</dbReference>
<dbReference type="InterPro" id="IPR036505">
    <property type="entry name" value="Amidase/PGRP_sf"/>
</dbReference>
<reference evidence="6" key="1">
    <citation type="submission" date="2021-10" db="EMBL/GenBank/DDBJ databases">
        <title>Loktanella gaetbuli sp. nov., isolated from a tidal flat.</title>
        <authorList>
            <person name="Park S."/>
            <person name="Yoon J.-H."/>
        </authorList>
    </citation>
    <scope>NUCLEOTIDE SEQUENCE</scope>
    <source>
        <strain evidence="6">TSTF-M6</strain>
    </source>
</reference>